<comment type="similarity">
    <text evidence="1">Belongs to the ParB family.</text>
</comment>
<dbReference type="NCBIfam" id="TIGR00180">
    <property type="entry name" value="parB_part"/>
    <property type="match status" value="1"/>
</dbReference>
<evidence type="ECO:0000256" key="1">
    <source>
        <dbReference type="ARBA" id="ARBA00006295"/>
    </source>
</evidence>
<reference evidence="5 6" key="1">
    <citation type="submission" date="2023-07" db="EMBL/GenBank/DDBJ databases">
        <title>Sorghum-associated microbial communities from plants grown in Nebraska, USA.</title>
        <authorList>
            <person name="Schachtman D."/>
        </authorList>
    </citation>
    <scope>NUCLEOTIDE SEQUENCE [LARGE SCALE GENOMIC DNA]</scope>
    <source>
        <strain evidence="5 6">DS1607</strain>
    </source>
</reference>
<dbReference type="InterPro" id="IPR036086">
    <property type="entry name" value="ParB/Sulfiredoxin_sf"/>
</dbReference>
<feature type="compositionally biased region" description="Basic and acidic residues" evidence="3">
    <location>
        <begin position="214"/>
        <end position="224"/>
    </location>
</feature>
<keyword evidence="2" id="KW-0159">Chromosome partition</keyword>
<feature type="domain" description="ParB-like N-terminal" evidence="4">
    <location>
        <begin position="25"/>
        <end position="116"/>
    </location>
</feature>
<evidence type="ECO:0000256" key="3">
    <source>
        <dbReference type="SAM" id="MobiDB-lite"/>
    </source>
</evidence>
<organism evidence="5 6">
    <name type="scientific">Variovorax ginsengisoli</name>
    <dbReference type="NCBI Taxonomy" id="363844"/>
    <lineage>
        <taxon>Bacteria</taxon>
        <taxon>Pseudomonadati</taxon>
        <taxon>Pseudomonadota</taxon>
        <taxon>Betaproteobacteria</taxon>
        <taxon>Burkholderiales</taxon>
        <taxon>Comamonadaceae</taxon>
        <taxon>Variovorax</taxon>
    </lineage>
</organism>
<gene>
    <name evidence="5" type="ORF">J2W36_004705</name>
</gene>
<dbReference type="CDD" id="cd16393">
    <property type="entry name" value="SPO0J_N"/>
    <property type="match status" value="1"/>
</dbReference>
<dbReference type="Proteomes" id="UP001226867">
    <property type="component" value="Unassembled WGS sequence"/>
</dbReference>
<dbReference type="InterPro" id="IPR004437">
    <property type="entry name" value="ParB/RepB/Spo0J"/>
</dbReference>
<dbReference type="Gene3D" id="3.90.1530.30">
    <property type="match status" value="1"/>
</dbReference>
<feature type="compositionally biased region" description="Low complexity" evidence="3">
    <location>
        <begin position="232"/>
        <end position="251"/>
    </location>
</feature>
<dbReference type="Pfam" id="PF02195">
    <property type="entry name" value="ParB_N"/>
    <property type="match status" value="1"/>
</dbReference>
<dbReference type="Gene3D" id="1.10.10.2830">
    <property type="match status" value="1"/>
</dbReference>
<name>A0ABT9SDI6_9BURK</name>
<proteinExistence type="inferred from homology"/>
<keyword evidence="6" id="KW-1185">Reference proteome</keyword>
<dbReference type="RefSeq" id="WP_307692174.1">
    <property type="nucleotide sequence ID" value="NZ_JAUSRO010000018.1"/>
</dbReference>
<feature type="region of interest" description="Disordered" evidence="3">
    <location>
        <begin position="207"/>
        <end position="276"/>
    </location>
</feature>
<dbReference type="PANTHER" id="PTHR33375:SF1">
    <property type="entry name" value="CHROMOSOME-PARTITIONING PROTEIN PARB-RELATED"/>
    <property type="match status" value="1"/>
</dbReference>
<evidence type="ECO:0000313" key="6">
    <source>
        <dbReference type="Proteomes" id="UP001226867"/>
    </source>
</evidence>
<dbReference type="EMBL" id="JAUSRO010000018">
    <property type="protein sequence ID" value="MDP9902428.1"/>
    <property type="molecule type" value="Genomic_DNA"/>
</dbReference>
<dbReference type="InterPro" id="IPR041468">
    <property type="entry name" value="HTH_ParB/Spo0J"/>
</dbReference>
<evidence type="ECO:0000313" key="5">
    <source>
        <dbReference type="EMBL" id="MDP9902428.1"/>
    </source>
</evidence>
<dbReference type="InterPro" id="IPR050336">
    <property type="entry name" value="Chromosome_partition/occlusion"/>
</dbReference>
<protein>
    <submittedName>
        <fullName evidence="5">ParB family chromosome partitioning protein</fullName>
    </submittedName>
</protein>
<evidence type="ECO:0000259" key="4">
    <source>
        <dbReference type="SMART" id="SM00470"/>
    </source>
</evidence>
<dbReference type="SUPFAM" id="SSF110849">
    <property type="entry name" value="ParB/Sulfiredoxin"/>
    <property type="match status" value="1"/>
</dbReference>
<accession>A0ABT9SDI6</accession>
<dbReference type="PANTHER" id="PTHR33375">
    <property type="entry name" value="CHROMOSOME-PARTITIONING PROTEIN PARB-RELATED"/>
    <property type="match status" value="1"/>
</dbReference>
<dbReference type="InterPro" id="IPR003115">
    <property type="entry name" value="ParB_N"/>
</dbReference>
<sequence length="380" mass="40773">MNAAANPLGQSMTDMFKNVRQAAPTEVLISLIDVTDQVRDEFEDAENTLQELAETIKAQGVIQPIYLRTRSAGRYELVAGERRLRAAKMAGLEKIPCLIRTLTDEQAVDAQFVENIHRKNLTQMEEARQLKKMLNALNGDREALAQKVKKKQPWITQRLNLLDLSPQAQRLVDEKITADVTAINTVRQVERLNPAAAKALVDQAAAAKPGAGGKDLRAKADAAKKQAKVHSKPGSAPAAGKAGAATPSTATPRDRSVEAPGAPSVQSGGSIFPTAPLKPHERAIGSLVASSQTSGADIVTILGTVPKADLDLVVQQGTTFFERGRKTEDLAQALIAGIARNEFGKGPVELFNLVAFLQGQGKAEKFEVDQALAKINISKK</sequence>
<comment type="caution">
    <text evidence="5">The sequence shown here is derived from an EMBL/GenBank/DDBJ whole genome shotgun (WGS) entry which is preliminary data.</text>
</comment>
<evidence type="ECO:0000256" key="2">
    <source>
        <dbReference type="ARBA" id="ARBA00022829"/>
    </source>
</evidence>
<dbReference type="SMART" id="SM00470">
    <property type="entry name" value="ParB"/>
    <property type="match status" value="1"/>
</dbReference>
<dbReference type="Pfam" id="PF17762">
    <property type="entry name" value="HTH_ParB"/>
    <property type="match status" value="1"/>
</dbReference>